<dbReference type="SUPFAM" id="SSF53335">
    <property type="entry name" value="S-adenosyl-L-methionine-dependent methyltransferases"/>
    <property type="match status" value="1"/>
</dbReference>
<protein>
    <submittedName>
        <fullName evidence="1">Class I SAM-dependent methyltransferase</fullName>
    </submittedName>
</protein>
<gene>
    <name evidence="1" type="ORF">ENI34_03595</name>
</gene>
<dbReference type="Gene3D" id="3.40.50.150">
    <property type="entry name" value="Vaccinia Virus protein VP39"/>
    <property type="match status" value="1"/>
</dbReference>
<dbReference type="Pfam" id="PF13489">
    <property type="entry name" value="Methyltransf_23"/>
    <property type="match status" value="1"/>
</dbReference>
<keyword evidence="1" id="KW-0808">Transferase</keyword>
<dbReference type="PANTHER" id="PTHR43861">
    <property type="entry name" value="TRANS-ACONITATE 2-METHYLTRANSFERASE-RELATED"/>
    <property type="match status" value="1"/>
</dbReference>
<name>A0A9C9ELN1_UNCW3</name>
<evidence type="ECO:0000313" key="2">
    <source>
        <dbReference type="Proteomes" id="UP000885826"/>
    </source>
</evidence>
<evidence type="ECO:0000313" key="1">
    <source>
        <dbReference type="EMBL" id="HEC78210.1"/>
    </source>
</evidence>
<organism evidence="1 2">
    <name type="scientific">candidate division WOR-3 bacterium</name>
    <dbReference type="NCBI Taxonomy" id="2052148"/>
    <lineage>
        <taxon>Bacteria</taxon>
        <taxon>Bacteria division WOR-3</taxon>
    </lineage>
</organism>
<sequence>MLKFFSSLRDTFPINRIMDFLDRIIIESIRYGRGRRYDARQYWSERFSKFGLSLKASGNRRISEEANRRLYDAAKKAFIKICDKAGIEFSRLRVLDIGCGTGVYTRLFYEYGVKDYVGLDITDVLFPRLKEQFSEYRFIRKDITADRLSGTFDLIIMIEVIEHIVDKDKLVFCLENVRFCLSEDGWFIVAPIFDVSKRALSYVRYWSLDDIKPLLSGCTIKASEPFTTGRIIAVTKDRG</sequence>
<keyword evidence="1" id="KW-0489">Methyltransferase</keyword>
<dbReference type="InterPro" id="IPR029063">
    <property type="entry name" value="SAM-dependent_MTases_sf"/>
</dbReference>
<dbReference type="EMBL" id="DRIG01000038">
    <property type="protein sequence ID" value="HEC78210.1"/>
    <property type="molecule type" value="Genomic_DNA"/>
</dbReference>
<dbReference type="GO" id="GO:0008168">
    <property type="term" value="F:methyltransferase activity"/>
    <property type="evidence" value="ECO:0007669"/>
    <property type="project" value="UniProtKB-KW"/>
</dbReference>
<proteinExistence type="predicted"/>
<dbReference type="GO" id="GO:0032259">
    <property type="term" value="P:methylation"/>
    <property type="evidence" value="ECO:0007669"/>
    <property type="project" value="UniProtKB-KW"/>
</dbReference>
<reference evidence="1" key="1">
    <citation type="journal article" date="2020" name="mSystems">
        <title>Genome- and Community-Level Interaction Insights into Carbon Utilization and Element Cycling Functions of Hydrothermarchaeota in Hydrothermal Sediment.</title>
        <authorList>
            <person name="Zhou Z."/>
            <person name="Liu Y."/>
            <person name="Xu W."/>
            <person name="Pan J."/>
            <person name="Luo Z.H."/>
            <person name="Li M."/>
        </authorList>
    </citation>
    <scope>NUCLEOTIDE SEQUENCE</scope>
    <source>
        <strain evidence="1">HyVt-388</strain>
    </source>
</reference>
<dbReference type="CDD" id="cd02440">
    <property type="entry name" value="AdoMet_MTases"/>
    <property type="match status" value="1"/>
</dbReference>
<dbReference type="Proteomes" id="UP000885826">
    <property type="component" value="Unassembled WGS sequence"/>
</dbReference>
<comment type="caution">
    <text evidence="1">The sequence shown here is derived from an EMBL/GenBank/DDBJ whole genome shotgun (WGS) entry which is preliminary data.</text>
</comment>
<dbReference type="AlphaFoldDB" id="A0A9C9ELN1"/>
<dbReference type="PANTHER" id="PTHR43861:SF1">
    <property type="entry name" value="TRANS-ACONITATE 2-METHYLTRANSFERASE"/>
    <property type="match status" value="1"/>
</dbReference>
<accession>A0A9C9ELN1</accession>